<dbReference type="RefSeq" id="WP_341628419.1">
    <property type="nucleotide sequence ID" value="NZ_JBAKBA010000028.1"/>
</dbReference>
<dbReference type="PANTHER" id="PTHR43661">
    <property type="entry name" value="D-XYLONATE DEHYDRATASE"/>
    <property type="match status" value="1"/>
</dbReference>
<dbReference type="PROSITE" id="PS00886">
    <property type="entry name" value="ILVD_EDD_1"/>
    <property type="match status" value="1"/>
</dbReference>
<organism evidence="12 13">
    <name type="scientific">Psychromonas arctica</name>
    <dbReference type="NCBI Taxonomy" id="168275"/>
    <lineage>
        <taxon>Bacteria</taxon>
        <taxon>Pseudomonadati</taxon>
        <taxon>Pseudomonadota</taxon>
        <taxon>Gammaproteobacteria</taxon>
        <taxon>Alteromonadales</taxon>
        <taxon>Psychromonadaceae</taxon>
        <taxon>Psychromonas</taxon>
    </lineage>
</organism>
<dbReference type="Proteomes" id="UP001366060">
    <property type="component" value="Unassembled WGS sequence"/>
</dbReference>
<keyword evidence="7 12" id="KW-0456">Lyase</keyword>
<keyword evidence="5" id="KW-0411">Iron-sulfur</keyword>
<dbReference type="InterPro" id="IPR042096">
    <property type="entry name" value="Dihydro-acid_dehy_C"/>
</dbReference>
<dbReference type="InterPro" id="IPR000581">
    <property type="entry name" value="ILV_EDD_N"/>
</dbReference>
<protein>
    <recommendedName>
        <fullName evidence="9">Phosphogluconate dehydratase</fullName>
        <ecNumber evidence="9">4.2.1.12</ecNumber>
    </recommendedName>
</protein>
<feature type="domain" description="Dihydroxy-acid/6-phosphogluconate dehydratase N-terminal" evidence="10">
    <location>
        <begin position="65"/>
        <end position="376"/>
    </location>
</feature>
<dbReference type="NCBIfam" id="TIGR01196">
    <property type="entry name" value="edd"/>
    <property type="match status" value="1"/>
</dbReference>
<dbReference type="Pfam" id="PF24877">
    <property type="entry name" value="ILV_EDD_C"/>
    <property type="match status" value="1"/>
</dbReference>
<sequence length="597" mass="64042">MNKVIEQVTKNIAERSVIKRTEYLTRAQNLASLGKERANLACGNLAHTVASCGTSQKSTILDFTKVNVGIITAYNDMLSAHQPYKTYPDQIKMALQKIGHSAQVAGGVPAMCDGVTQGQTGMDLSLFSRDLIAQATAVGLSHNTFDATLLLGVCDKIAPGQIMGALAFGHLPAAFVPSGPMPTGISNEHKVKVRQQYAAGEVDKTALQKMENEAYHSPGTCTFYGTANTNQLVFEAMGLMLPGSAFLPPNSALRHALTDTIATHMANITYGCKNYRPISEVIDERTMVNGLVALLASGGSTNHTIHMIAIAKAAGLTVTWDDFDQLSKVVPSLTMLYPNGPADINAFQAAGGVPTLMKQLCDRGLLNMDAKPIYGTMRDYLTHPILEEDRVIFIDAVDSKDKQVISAPNEMFSPQGGLKVLDGNLGRGVIKISAVAEENRFIEAPAMVFESQHDVEKAYQAGLFNHDVAVVVRHNGPAANGMPELHKLMPILANVMKSGYKVVLVTDGRLSGASGKVPAAIHMTPEAQYDGPLSRINNGDIIRLDANNGDISVKQDISQRIPFHPDLTSQQFGAGRELFSLFRTAVSSAEDGATILN</sequence>
<dbReference type="SUPFAM" id="SSF143975">
    <property type="entry name" value="IlvD/EDD N-terminal domain-like"/>
    <property type="match status" value="1"/>
</dbReference>
<dbReference type="Pfam" id="PF00920">
    <property type="entry name" value="ILVD_EDD_N"/>
    <property type="match status" value="1"/>
</dbReference>
<reference evidence="12 13" key="1">
    <citation type="submission" date="2024-02" db="EMBL/GenBank/DDBJ databases">
        <title>Bacteria isolated from the canopy kelp, Nereocystis luetkeana.</title>
        <authorList>
            <person name="Pfister C.A."/>
            <person name="Younker I.T."/>
            <person name="Light S.H."/>
        </authorList>
    </citation>
    <scope>NUCLEOTIDE SEQUENCE [LARGE SCALE GENOMIC DNA]</scope>
    <source>
        <strain evidence="12 13">TI.2.07</strain>
    </source>
</reference>
<dbReference type="InterPro" id="IPR004786">
    <property type="entry name" value="6-phosphgluc_deHydtase"/>
</dbReference>
<evidence type="ECO:0000256" key="5">
    <source>
        <dbReference type="ARBA" id="ARBA00023014"/>
    </source>
</evidence>
<evidence type="ECO:0000313" key="12">
    <source>
        <dbReference type="EMBL" id="MEL0659908.1"/>
    </source>
</evidence>
<evidence type="ECO:0000256" key="4">
    <source>
        <dbReference type="ARBA" id="ARBA00023004"/>
    </source>
</evidence>
<evidence type="ECO:0000256" key="1">
    <source>
        <dbReference type="ARBA" id="ARBA00006486"/>
    </source>
</evidence>
<dbReference type="InterPro" id="IPR056740">
    <property type="entry name" value="ILV_EDD_C"/>
</dbReference>
<comment type="caution">
    <text evidence="12">The sequence shown here is derived from an EMBL/GenBank/DDBJ whole genome shotgun (WGS) entry which is preliminary data.</text>
</comment>
<dbReference type="InterPro" id="IPR020558">
    <property type="entry name" value="DiOHA_6PGluconate_deHydtase_CS"/>
</dbReference>
<dbReference type="Gene3D" id="3.50.30.80">
    <property type="entry name" value="IlvD/EDD C-terminal domain-like"/>
    <property type="match status" value="1"/>
</dbReference>
<keyword evidence="2" id="KW-0004">4Fe-4S</keyword>
<keyword evidence="3" id="KW-0479">Metal-binding</keyword>
<evidence type="ECO:0000256" key="7">
    <source>
        <dbReference type="ARBA" id="ARBA00023239"/>
    </source>
</evidence>
<keyword evidence="13" id="KW-1185">Reference proteome</keyword>
<evidence type="ECO:0000256" key="3">
    <source>
        <dbReference type="ARBA" id="ARBA00022723"/>
    </source>
</evidence>
<keyword evidence="8" id="KW-0119">Carbohydrate metabolism</keyword>
<keyword evidence="6" id="KW-0311">Gluconate utilization</keyword>
<evidence type="ECO:0000259" key="11">
    <source>
        <dbReference type="Pfam" id="PF24877"/>
    </source>
</evidence>
<gene>
    <name evidence="12" type="primary">edd</name>
    <name evidence="12" type="ORF">V6255_12245</name>
</gene>
<evidence type="ECO:0000313" key="13">
    <source>
        <dbReference type="Proteomes" id="UP001366060"/>
    </source>
</evidence>
<dbReference type="InterPro" id="IPR037237">
    <property type="entry name" value="IlvD/EDD_N"/>
</dbReference>
<evidence type="ECO:0000259" key="10">
    <source>
        <dbReference type="Pfam" id="PF00920"/>
    </source>
</evidence>
<evidence type="ECO:0000256" key="2">
    <source>
        <dbReference type="ARBA" id="ARBA00022485"/>
    </source>
</evidence>
<proteinExistence type="inferred from homology"/>
<evidence type="ECO:0000256" key="9">
    <source>
        <dbReference type="NCBIfam" id="TIGR01196"/>
    </source>
</evidence>
<dbReference type="GO" id="GO:0004456">
    <property type="term" value="F:phosphogluconate dehydratase activity"/>
    <property type="evidence" value="ECO:0007669"/>
    <property type="project" value="UniProtKB-EC"/>
</dbReference>
<name>A0ABU9HDM4_9GAMM</name>
<accession>A0ABU9HDM4</accession>
<dbReference type="EC" id="4.2.1.12" evidence="9"/>
<dbReference type="EMBL" id="JBAKBA010000028">
    <property type="protein sequence ID" value="MEL0659908.1"/>
    <property type="molecule type" value="Genomic_DNA"/>
</dbReference>
<evidence type="ECO:0000256" key="6">
    <source>
        <dbReference type="ARBA" id="ARBA00023064"/>
    </source>
</evidence>
<dbReference type="PANTHER" id="PTHR43661:SF1">
    <property type="entry name" value="PHOSPHOGLUCONATE DEHYDRATASE"/>
    <property type="match status" value="1"/>
</dbReference>
<feature type="domain" description="Dihydroxy-acid/6-phosphogluconate dehydratase C-terminal" evidence="11">
    <location>
        <begin position="403"/>
        <end position="593"/>
    </location>
</feature>
<evidence type="ECO:0000256" key="8">
    <source>
        <dbReference type="ARBA" id="ARBA00023277"/>
    </source>
</evidence>
<dbReference type="SUPFAM" id="SSF52016">
    <property type="entry name" value="LeuD/IlvD-like"/>
    <property type="match status" value="1"/>
</dbReference>
<comment type="similarity">
    <text evidence="1">Belongs to the IlvD/Edd family.</text>
</comment>
<keyword evidence="4" id="KW-0408">Iron</keyword>